<evidence type="ECO:0000313" key="2">
    <source>
        <dbReference type="EMBL" id="MDR6592480.1"/>
    </source>
</evidence>
<reference evidence="2 3" key="1">
    <citation type="submission" date="2023-07" db="EMBL/GenBank/DDBJ databases">
        <title>Sequencing the genomes of 1000 actinobacteria strains.</title>
        <authorList>
            <person name="Klenk H.-P."/>
        </authorList>
    </citation>
    <scope>NUCLEOTIDE SEQUENCE [LARGE SCALE GENOMIC DNA]</scope>
    <source>
        <strain evidence="2 3">DSM 43749</strain>
    </source>
</reference>
<evidence type="ECO:0000313" key="3">
    <source>
        <dbReference type="Proteomes" id="UP001268819"/>
    </source>
</evidence>
<dbReference type="Proteomes" id="UP001268819">
    <property type="component" value="Unassembled WGS sequence"/>
</dbReference>
<evidence type="ECO:0000256" key="1">
    <source>
        <dbReference type="SAM" id="MobiDB-lite"/>
    </source>
</evidence>
<keyword evidence="3" id="KW-1185">Reference proteome</keyword>
<dbReference type="Pfam" id="PF09709">
    <property type="entry name" value="Cas_Csd1"/>
    <property type="match status" value="1"/>
</dbReference>
<name>A0ABU1PP94_9PSEU</name>
<gene>
    <name evidence="2" type="ORF">J2S66_000864</name>
</gene>
<sequence>MLLQRLVQYAETHLGQARPFHREREFRWRLDLDLDGRPLSGELAPLVDEQRRDRGVVLTVPAVVRTVGVSANLAADDAQYVLGWGDETTKPARVAQCHAAFVDLIDKWATSDAGRDDPVAQAVAAFYRSGAAADLTRPEETTAKHGVVIAVNGDPACRSDSVVQFWTTEVTARKGGKTGSRHGLCLVCARHRELVDTVPGKVPGRLVPGASNDTALVSVNERVFGYGLTTGLEHTPICFGCGDAISTGLVAVLSSPHSIAPRGQNSRTSWWYIGEVDDDPIATLDQADPDEVTALLSTVHTGRHDANPPDVEVFCSLTVAGNIARIVVRDWIEMPLIELKRNIAAWFLDHEIAPAWPAGRRHHPLWKLALTTGRWQGERNRYAEFGVPGEARPHNIYPQLLGAALRNTPIPPAVLAHLIGRIRADGHLDDPRAALLRLALVHGKTTKETFMPDLNPGSADTAYHAGRAFALLEQIQHAAGSGERLNTTYGDRFFAGAITNPRAALVTGSRNAKAWQKKLRRAKPGLANYFDRKLDDVFALIPEGKGLPAAMTLHQQAQFLLGYHHQRGHRATTNTDTTAEPDTGAPTHTD</sequence>
<comment type="caution">
    <text evidence="2">The sequence shown here is derived from an EMBL/GenBank/DDBJ whole genome shotgun (WGS) entry which is preliminary data.</text>
</comment>
<feature type="region of interest" description="Disordered" evidence="1">
    <location>
        <begin position="567"/>
        <end position="590"/>
    </location>
</feature>
<protein>
    <submittedName>
        <fullName evidence="2">CRISPR-associated protein Csd1</fullName>
    </submittedName>
</protein>
<proteinExistence type="predicted"/>
<dbReference type="RefSeq" id="WP_310304052.1">
    <property type="nucleotide sequence ID" value="NZ_BAAAXB010000001.1"/>
</dbReference>
<organism evidence="2 3">
    <name type="scientific">Saccharothrix longispora</name>
    <dbReference type="NCBI Taxonomy" id="33920"/>
    <lineage>
        <taxon>Bacteria</taxon>
        <taxon>Bacillati</taxon>
        <taxon>Actinomycetota</taxon>
        <taxon>Actinomycetes</taxon>
        <taxon>Pseudonocardiales</taxon>
        <taxon>Pseudonocardiaceae</taxon>
        <taxon>Saccharothrix</taxon>
    </lineage>
</organism>
<dbReference type="NCBIfam" id="TIGR01863">
    <property type="entry name" value="cas_Csd1"/>
    <property type="match status" value="1"/>
</dbReference>
<accession>A0ABU1PP94</accession>
<dbReference type="EMBL" id="JAVDSG010000001">
    <property type="protein sequence ID" value="MDR6592480.1"/>
    <property type="molecule type" value="Genomic_DNA"/>
</dbReference>
<feature type="compositionally biased region" description="Low complexity" evidence="1">
    <location>
        <begin position="571"/>
        <end position="583"/>
    </location>
</feature>
<dbReference type="InterPro" id="IPR010144">
    <property type="entry name" value="CRISPR-assoc_prot_Csd1-typ"/>
</dbReference>